<dbReference type="EMBL" id="JBHTCS010000030">
    <property type="protein sequence ID" value="MFC7451083.1"/>
    <property type="molecule type" value="Genomic_DNA"/>
</dbReference>
<reference evidence="2" key="1">
    <citation type="journal article" date="2019" name="Int. J. Syst. Evol. Microbiol.">
        <title>The Global Catalogue of Microorganisms (GCM) 10K type strain sequencing project: providing services to taxonomists for standard genome sequencing and annotation.</title>
        <authorList>
            <consortium name="The Broad Institute Genomics Platform"/>
            <consortium name="The Broad Institute Genome Sequencing Center for Infectious Disease"/>
            <person name="Wu L."/>
            <person name="Ma J."/>
        </authorList>
    </citation>
    <scope>NUCLEOTIDE SEQUENCE [LARGE SCALE GENOMIC DNA]</scope>
    <source>
        <strain evidence="2">ICMP 19430</strain>
    </source>
</reference>
<name>A0ABW2S5D1_9NOCA</name>
<dbReference type="InterPro" id="IPR043755">
    <property type="entry name" value="DUF5701"/>
</dbReference>
<keyword evidence="2" id="KW-1185">Reference proteome</keyword>
<evidence type="ECO:0000313" key="1">
    <source>
        <dbReference type="EMBL" id="MFC7451083.1"/>
    </source>
</evidence>
<dbReference type="Pfam" id="PF18959">
    <property type="entry name" value="DUF5701"/>
    <property type="match status" value="1"/>
</dbReference>
<evidence type="ECO:0000313" key="2">
    <source>
        <dbReference type="Proteomes" id="UP001596484"/>
    </source>
</evidence>
<dbReference type="Proteomes" id="UP001596484">
    <property type="component" value="Unassembled WGS sequence"/>
</dbReference>
<dbReference type="RefSeq" id="WP_378409177.1">
    <property type="nucleotide sequence ID" value="NZ_JBHTCS010000030.1"/>
</dbReference>
<gene>
    <name evidence="1" type="ORF">ACFQS9_24630</name>
</gene>
<accession>A0ABW2S5D1</accession>
<comment type="caution">
    <text evidence="1">The sequence shown here is derived from an EMBL/GenBank/DDBJ whole genome shotgun (WGS) entry which is preliminary data.</text>
</comment>
<proteinExistence type="predicted"/>
<organism evidence="1 2">
    <name type="scientific">Rhodococcus daqingensis</name>
    <dbReference type="NCBI Taxonomy" id="2479363"/>
    <lineage>
        <taxon>Bacteria</taxon>
        <taxon>Bacillati</taxon>
        <taxon>Actinomycetota</taxon>
        <taxon>Actinomycetes</taxon>
        <taxon>Mycobacteriales</taxon>
        <taxon>Nocardiaceae</taxon>
        <taxon>Rhodococcus</taxon>
    </lineage>
</organism>
<sequence>MTATPTETEFDRQLGALTEAGYPGLTGLSDADFAAAMEPLRAAVLAHPESAADHGEDHIPFVLVVARTELGASIDAHEAMAHTALGTQQGFADFEPAELAGFRPIESIEVPDGIGYALLNVDTGSEYLNVTPASALASLTTIGRTGLTVEEGIALLTVRPDMLRKNKCFSLLSSRCGDKRVPALWISRRRPKLGWCWNGNPHTWLGSASAQERVGG</sequence>
<protein>
    <submittedName>
        <fullName evidence="1">DUF5701 family protein</fullName>
    </submittedName>
</protein>